<keyword evidence="1" id="KW-1277">Toxin-antitoxin system</keyword>
<evidence type="ECO:0000313" key="2">
    <source>
        <dbReference type="EMBL" id="KRK86394.1"/>
    </source>
</evidence>
<comment type="caution">
    <text evidence="2">The sequence shown here is derived from an EMBL/GenBank/DDBJ whole genome shotgun (WGS) entry which is preliminary data.</text>
</comment>
<gene>
    <name evidence="2" type="ORF">FD17_GL002064</name>
</gene>
<dbReference type="Gene3D" id="3.30.160.250">
    <property type="match status" value="1"/>
</dbReference>
<proteinExistence type="predicted"/>
<evidence type="ECO:0008006" key="4">
    <source>
        <dbReference type="Google" id="ProtNLM"/>
    </source>
</evidence>
<dbReference type="AlphaFoldDB" id="A0A0R1L260"/>
<dbReference type="Pfam" id="PF07362">
    <property type="entry name" value="CcdA"/>
    <property type="match status" value="1"/>
</dbReference>
<evidence type="ECO:0000313" key="3">
    <source>
        <dbReference type="Proteomes" id="UP000051581"/>
    </source>
</evidence>
<keyword evidence="3" id="KW-1185">Reference proteome</keyword>
<organism evidence="2 3">
    <name type="scientific">Lentilactobacillus sunkii DSM 19904</name>
    <dbReference type="NCBI Taxonomy" id="1423808"/>
    <lineage>
        <taxon>Bacteria</taxon>
        <taxon>Bacillati</taxon>
        <taxon>Bacillota</taxon>
        <taxon>Bacilli</taxon>
        <taxon>Lactobacillales</taxon>
        <taxon>Lactobacillaceae</taxon>
        <taxon>Lentilactobacillus</taxon>
    </lineage>
</organism>
<dbReference type="Proteomes" id="UP000051581">
    <property type="component" value="Unassembled WGS sequence"/>
</dbReference>
<dbReference type="SUPFAM" id="SSF143100">
    <property type="entry name" value="TTHA1013/TTHA0281-like"/>
    <property type="match status" value="1"/>
</dbReference>
<dbReference type="PATRIC" id="fig|1423808.3.peg.2088"/>
<protein>
    <recommendedName>
        <fullName evidence="4">Toxin-antitoxin system, antitoxin component, HicB family</fullName>
    </recommendedName>
</protein>
<dbReference type="InterPro" id="IPR009956">
    <property type="entry name" value="Post-segregation_anti-tox_CcdA"/>
</dbReference>
<accession>A0A0R1L260</accession>
<name>A0A0R1L260_9LACO</name>
<dbReference type="RefSeq" id="WP_057826532.1">
    <property type="nucleotide sequence ID" value="NZ_AZEA01000044.1"/>
</dbReference>
<evidence type="ECO:0000256" key="1">
    <source>
        <dbReference type="ARBA" id="ARBA00022649"/>
    </source>
</evidence>
<reference evidence="2 3" key="1">
    <citation type="journal article" date="2015" name="Genome Announc.">
        <title>Expanding the biotechnology potential of lactobacilli through comparative genomics of 213 strains and associated genera.</title>
        <authorList>
            <person name="Sun Z."/>
            <person name="Harris H.M."/>
            <person name="McCann A."/>
            <person name="Guo C."/>
            <person name="Argimon S."/>
            <person name="Zhang W."/>
            <person name="Yang X."/>
            <person name="Jeffery I.B."/>
            <person name="Cooney J.C."/>
            <person name="Kagawa T.F."/>
            <person name="Liu W."/>
            <person name="Song Y."/>
            <person name="Salvetti E."/>
            <person name="Wrobel A."/>
            <person name="Rasinkangas P."/>
            <person name="Parkhill J."/>
            <person name="Rea M.C."/>
            <person name="O'Sullivan O."/>
            <person name="Ritari J."/>
            <person name="Douillard F.P."/>
            <person name="Paul Ross R."/>
            <person name="Yang R."/>
            <person name="Briner A.E."/>
            <person name="Felis G.E."/>
            <person name="de Vos W.M."/>
            <person name="Barrangou R."/>
            <person name="Klaenhammer T.R."/>
            <person name="Caufield P.W."/>
            <person name="Cui Y."/>
            <person name="Zhang H."/>
            <person name="O'Toole P.W."/>
        </authorList>
    </citation>
    <scope>NUCLEOTIDE SEQUENCE [LARGE SCALE GENOMIC DNA]</scope>
    <source>
        <strain evidence="2 3">DSM 19904</strain>
    </source>
</reference>
<sequence length="130" mass="14338">MKRQKNIVIYPAVFDPDVGGINVTFPDVPEAITFGKNDNDAAYYANDVLGLVLANRKNLPKSSTVKDIKLTDGQYVVMIAVDLDEAKKKIKSPTVRKNTTIPADLDEKAREAGINFSEVLTEALKDKLDE</sequence>
<dbReference type="EMBL" id="AZEA01000044">
    <property type="protein sequence ID" value="KRK86394.1"/>
    <property type="molecule type" value="Genomic_DNA"/>
</dbReference>
<dbReference type="InterPro" id="IPR035069">
    <property type="entry name" value="TTHA1013/TTHA0281-like"/>
</dbReference>